<dbReference type="AlphaFoldDB" id="I7GE01"/>
<accession>I7GE01</accession>
<organism evidence="2 3">
    <name type="scientific">Mycolicibacterium smegmatis (strain ATCC 700084 / mc(2)155)</name>
    <name type="common">Mycobacterium smegmatis</name>
    <dbReference type="NCBI Taxonomy" id="246196"/>
    <lineage>
        <taxon>Bacteria</taxon>
        <taxon>Bacillati</taxon>
        <taxon>Actinomycetota</taxon>
        <taxon>Actinomycetes</taxon>
        <taxon>Mycobacteriales</taxon>
        <taxon>Mycobacteriaceae</taxon>
        <taxon>Mycolicibacterium</taxon>
    </lineage>
</organism>
<dbReference type="Proteomes" id="UP000006158">
    <property type="component" value="Chromosome"/>
</dbReference>
<feature type="region of interest" description="Disordered" evidence="1">
    <location>
        <begin position="1"/>
        <end position="32"/>
    </location>
</feature>
<sequence>MRKRRDTGRLPGGAHQFDESRGVDSGKLPEATGIQHVDVAVRASEVRGRRRQALTQMGDRVCDHVPRGPRSAKRRGAPLFGIVPGRSTPSTRKPRLLA</sequence>
<protein>
    <submittedName>
        <fullName evidence="2">Uncharacterized protein</fullName>
    </submittedName>
</protein>
<evidence type="ECO:0000313" key="3">
    <source>
        <dbReference type="Proteomes" id="UP000006158"/>
    </source>
</evidence>
<dbReference type="PATRIC" id="fig|246196.56.peg.4709"/>
<name>I7GE01_MYCS2</name>
<dbReference type="KEGG" id="msg:MSMEI_4609"/>
<evidence type="ECO:0000256" key="1">
    <source>
        <dbReference type="SAM" id="MobiDB-lite"/>
    </source>
</evidence>
<reference evidence="2 3" key="2">
    <citation type="journal article" date="2009" name="Genome Res.">
        <title>Ortho-proteogenomics: multiple proteomes investigation through orthology and a new MS-based protocol.</title>
        <authorList>
            <person name="Gallien S."/>
            <person name="Perrodou E."/>
            <person name="Carapito C."/>
            <person name="Deshayes C."/>
            <person name="Reyrat J.M."/>
            <person name="Van Dorsselaer A."/>
            <person name="Poch O."/>
            <person name="Schaeffer C."/>
            <person name="Lecompte O."/>
        </authorList>
    </citation>
    <scope>NUCLEOTIDE SEQUENCE [LARGE SCALE GENOMIC DNA]</scope>
    <source>
        <strain evidence="3">ATCC 700084 / mc(2)155</strain>
    </source>
</reference>
<dbReference type="EMBL" id="CP001663">
    <property type="protein sequence ID" value="AFP41059.1"/>
    <property type="molecule type" value="Genomic_DNA"/>
</dbReference>
<feature type="region of interest" description="Disordered" evidence="1">
    <location>
        <begin position="61"/>
        <end position="98"/>
    </location>
</feature>
<evidence type="ECO:0000313" key="2">
    <source>
        <dbReference type="EMBL" id="AFP41059.1"/>
    </source>
</evidence>
<reference evidence="2 3" key="1">
    <citation type="journal article" date="2007" name="Genome Biol.">
        <title>Interrupted coding sequences in Mycobacterium smegmatis: authentic mutations or sequencing errors?</title>
        <authorList>
            <person name="Deshayes C."/>
            <person name="Perrodou E."/>
            <person name="Gallien S."/>
            <person name="Euphrasie D."/>
            <person name="Schaeffer C."/>
            <person name="Van-Dorsselaer A."/>
            <person name="Poch O."/>
            <person name="Lecompte O."/>
            <person name="Reyrat J.M."/>
        </authorList>
    </citation>
    <scope>NUCLEOTIDE SEQUENCE [LARGE SCALE GENOMIC DNA]</scope>
    <source>
        <strain evidence="3">ATCC 700084 / mc(2)155</strain>
    </source>
</reference>
<gene>
    <name evidence="2" type="ordered locus">MSMEI_4609</name>
</gene>
<proteinExistence type="predicted"/>